<keyword evidence="1" id="KW-0175">Coiled coil</keyword>
<organism evidence="2 3">
    <name type="scientific">Dendrobium nobile</name>
    <name type="common">Orchid</name>
    <dbReference type="NCBI Taxonomy" id="94219"/>
    <lineage>
        <taxon>Eukaryota</taxon>
        <taxon>Viridiplantae</taxon>
        <taxon>Streptophyta</taxon>
        <taxon>Embryophyta</taxon>
        <taxon>Tracheophyta</taxon>
        <taxon>Spermatophyta</taxon>
        <taxon>Magnoliopsida</taxon>
        <taxon>Liliopsida</taxon>
        <taxon>Asparagales</taxon>
        <taxon>Orchidaceae</taxon>
        <taxon>Epidendroideae</taxon>
        <taxon>Malaxideae</taxon>
        <taxon>Dendrobiinae</taxon>
        <taxon>Dendrobium</taxon>
    </lineage>
</organism>
<comment type="caution">
    <text evidence="2">The sequence shown here is derived from an EMBL/GenBank/DDBJ whole genome shotgun (WGS) entry which is preliminary data.</text>
</comment>
<name>A0A8T3A5Q6_DENNO</name>
<feature type="coiled-coil region" evidence="1">
    <location>
        <begin position="28"/>
        <end position="62"/>
    </location>
</feature>
<sequence>MSYYRDSVHILGTKMYEAPLSLRIMKRALIAEKKTERAYQEIDELKKKYESQIVKLNQLLAESHSTKDGGVDEFSSATGHNSWFYGYDRCNI</sequence>
<dbReference type="AlphaFoldDB" id="A0A8T3A5Q6"/>
<evidence type="ECO:0000313" key="3">
    <source>
        <dbReference type="Proteomes" id="UP000829196"/>
    </source>
</evidence>
<proteinExistence type="predicted"/>
<evidence type="ECO:0000256" key="1">
    <source>
        <dbReference type="SAM" id="Coils"/>
    </source>
</evidence>
<dbReference type="Proteomes" id="UP000829196">
    <property type="component" value="Unassembled WGS sequence"/>
</dbReference>
<dbReference type="SMR" id="A0A8T3A5Q6"/>
<protein>
    <submittedName>
        <fullName evidence="2">Uncharacterized protein</fullName>
    </submittedName>
</protein>
<dbReference type="EMBL" id="JAGYWB010000019">
    <property type="protein sequence ID" value="KAI0489409.1"/>
    <property type="molecule type" value="Genomic_DNA"/>
</dbReference>
<evidence type="ECO:0000313" key="2">
    <source>
        <dbReference type="EMBL" id="KAI0489409.1"/>
    </source>
</evidence>
<accession>A0A8T3A5Q6</accession>
<gene>
    <name evidence="2" type="ORF">KFK09_029251</name>
</gene>
<keyword evidence="3" id="KW-1185">Reference proteome</keyword>
<dbReference type="OrthoDB" id="3176171at2759"/>
<reference evidence="2" key="1">
    <citation type="journal article" date="2022" name="Front. Genet.">
        <title>Chromosome-Scale Assembly of the Dendrobium nobile Genome Provides Insights Into the Molecular Mechanism of the Biosynthesis of the Medicinal Active Ingredient of Dendrobium.</title>
        <authorList>
            <person name="Xu Q."/>
            <person name="Niu S.-C."/>
            <person name="Li K.-L."/>
            <person name="Zheng P.-J."/>
            <person name="Zhang X.-J."/>
            <person name="Jia Y."/>
            <person name="Liu Y."/>
            <person name="Niu Y.-X."/>
            <person name="Yu L.-H."/>
            <person name="Chen D.-F."/>
            <person name="Zhang G.-Q."/>
        </authorList>
    </citation>
    <scope>NUCLEOTIDE SEQUENCE</scope>
    <source>
        <tissue evidence="2">Leaf</tissue>
    </source>
</reference>